<feature type="transmembrane region" description="Helical" evidence="1">
    <location>
        <begin position="129"/>
        <end position="145"/>
    </location>
</feature>
<protein>
    <submittedName>
        <fullName evidence="2">Putative multitransmembrane protein</fullName>
    </submittedName>
</protein>
<keyword evidence="1" id="KW-0472">Membrane</keyword>
<dbReference type="eggNOG" id="COG5438">
    <property type="taxonomic scope" value="Bacteria"/>
</dbReference>
<feature type="transmembrane region" description="Helical" evidence="1">
    <location>
        <begin position="348"/>
        <end position="371"/>
    </location>
</feature>
<accession>G8QQA5</accession>
<evidence type="ECO:0000313" key="2">
    <source>
        <dbReference type="EMBL" id="AEV29750.1"/>
    </source>
</evidence>
<keyword evidence="1" id="KW-1133">Transmembrane helix</keyword>
<dbReference type="Proteomes" id="UP000005632">
    <property type="component" value="Chromosome"/>
</dbReference>
<feature type="transmembrane region" description="Helical" evidence="1">
    <location>
        <begin position="176"/>
        <end position="194"/>
    </location>
</feature>
<dbReference type="HOGENOM" id="CLU_028166_4_0_12"/>
<feature type="transmembrane region" description="Helical" evidence="1">
    <location>
        <begin position="152"/>
        <end position="170"/>
    </location>
</feature>
<proteinExistence type="predicted"/>
<evidence type="ECO:0000313" key="3">
    <source>
        <dbReference type="Proteomes" id="UP000005632"/>
    </source>
</evidence>
<dbReference type="PANTHER" id="PTHR41771">
    <property type="entry name" value="MEMBRANE PROTEIN-RELATED"/>
    <property type="match status" value="1"/>
</dbReference>
<reference evidence="2 3" key="1">
    <citation type="submission" date="2011-11" db="EMBL/GenBank/DDBJ databases">
        <title>Complete sequence of Spirochaeta sp. grapes.</title>
        <authorList>
            <consortium name="US DOE Joint Genome Institute"/>
            <person name="Lucas S."/>
            <person name="Han J."/>
            <person name="Lapidus A."/>
            <person name="Cheng J.-F."/>
            <person name="Goodwin L."/>
            <person name="Pitluck S."/>
            <person name="Peters L."/>
            <person name="Ovchinnikova G."/>
            <person name="Munk A.C."/>
            <person name="Detter J.C."/>
            <person name="Han C."/>
            <person name="Tapia R."/>
            <person name="Land M."/>
            <person name="Hauser L."/>
            <person name="Kyrpides N."/>
            <person name="Ivanova N."/>
            <person name="Pagani I."/>
            <person name="Ritalahtilisa K."/>
            <person name="Loeffler F."/>
            <person name="Woyke T."/>
        </authorList>
    </citation>
    <scope>NUCLEOTIDE SEQUENCE [LARGE SCALE GENOMIC DNA]</scope>
    <source>
        <strain evidence="3">ATCC BAA-1885 / DSM 22778 / Grapes</strain>
    </source>
</reference>
<dbReference type="KEGG" id="sgp:SpiGrapes_1963"/>
<dbReference type="Pfam" id="PF07907">
    <property type="entry name" value="YibE_F"/>
    <property type="match status" value="1"/>
</dbReference>
<name>G8QQA5_SPHPG</name>
<keyword evidence="3" id="KW-1185">Reference proteome</keyword>
<dbReference type="OrthoDB" id="5753718at2"/>
<feature type="transmembrane region" description="Helical" evidence="1">
    <location>
        <begin position="310"/>
        <end position="328"/>
    </location>
</feature>
<sequence length="393" mass="42787">MKLQFNRKEAVFLGVFSLLCLVLVLLPTGFGRAIYVNAEGAKARVIKTNDTMMYQTGVVRMGEQRCTVEILSGPHTGEQYEGINLLTGKLEFDKVFTEGQLAWVLLEQDSSNKVIFTNMVDHYRLSKELQLMGLFALLLVVFSGYTGIRTILSFLFAFLAIWKVMIPFALKGYSPILLALLVGSSLMVMTLLLVGGCTKKAYAAIIGSVGSSLITCLLAILFTVYFQVHGSVMQWSESLLYAGYMKLDLTKIFQAAVYLSCSGAILDLSIDISAALSEIVEKKPDITAKELVASGLVIGKSVVGSQTTTLLLAYMGSYLTVMMVYMAQGTPIMSILNSKTIAAEILHTFVGCIGLVLVSPLTSLVCGWLYIKKPALSQERAGGVSSTRETVNY</sequence>
<dbReference type="RefSeq" id="WP_014270593.1">
    <property type="nucleotide sequence ID" value="NC_016633.1"/>
</dbReference>
<keyword evidence="1" id="KW-0812">Transmembrane</keyword>
<dbReference type="PANTHER" id="PTHR41771:SF1">
    <property type="entry name" value="MEMBRANE PROTEIN"/>
    <property type="match status" value="1"/>
</dbReference>
<feature type="transmembrane region" description="Helical" evidence="1">
    <location>
        <begin position="201"/>
        <end position="226"/>
    </location>
</feature>
<gene>
    <name evidence="2" type="ordered locus">SpiGrapes_1963</name>
</gene>
<dbReference type="EMBL" id="CP003155">
    <property type="protein sequence ID" value="AEV29750.1"/>
    <property type="molecule type" value="Genomic_DNA"/>
</dbReference>
<dbReference type="InterPro" id="IPR012507">
    <property type="entry name" value="YibE_F"/>
</dbReference>
<dbReference type="STRING" id="158190.SpiGrapes_1963"/>
<evidence type="ECO:0000256" key="1">
    <source>
        <dbReference type="SAM" id="Phobius"/>
    </source>
</evidence>
<organism evidence="2 3">
    <name type="scientific">Sphaerochaeta pleomorpha (strain ATCC BAA-1885 / DSM 22778 / Grapes)</name>
    <dbReference type="NCBI Taxonomy" id="158190"/>
    <lineage>
        <taxon>Bacteria</taxon>
        <taxon>Pseudomonadati</taxon>
        <taxon>Spirochaetota</taxon>
        <taxon>Spirochaetia</taxon>
        <taxon>Spirochaetales</taxon>
        <taxon>Sphaerochaetaceae</taxon>
        <taxon>Sphaerochaeta</taxon>
    </lineage>
</organism>
<dbReference type="AlphaFoldDB" id="G8QQA5"/>